<feature type="transmembrane region" description="Helical" evidence="7">
    <location>
        <begin position="182"/>
        <end position="206"/>
    </location>
</feature>
<feature type="region of interest" description="Disordered" evidence="6">
    <location>
        <begin position="106"/>
        <end position="126"/>
    </location>
</feature>
<reference evidence="9" key="2">
    <citation type="submission" date="2021-12" db="EMBL/GenBank/DDBJ databases">
        <title>Resequencing data analysis of finger millet.</title>
        <authorList>
            <person name="Hatakeyama M."/>
            <person name="Aluri S."/>
            <person name="Balachadran M.T."/>
            <person name="Sivarajan S.R."/>
            <person name="Poveda L."/>
            <person name="Shimizu-Inatsugi R."/>
            <person name="Schlapbach R."/>
            <person name="Sreeman S.M."/>
            <person name="Shimizu K.K."/>
        </authorList>
    </citation>
    <scope>NUCLEOTIDE SEQUENCE</scope>
</reference>
<dbReference type="InterPro" id="IPR039357">
    <property type="entry name" value="SRD5A/TECR"/>
</dbReference>
<evidence type="ECO:0000256" key="6">
    <source>
        <dbReference type="SAM" id="MobiDB-lite"/>
    </source>
</evidence>
<evidence type="ECO:0000259" key="8">
    <source>
        <dbReference type="Pfam" id="PF02544"/>
    </source>
</evidence>
<dbReference type="GO" id="GO:0016627">
    <property type="term" value="F:oxidoreductase activity, acting on the CH-CH group of donors"/>
    <property type="evidence" value="ECO:0007669"/>
    <property type="project" value="InterPro"/>
</dbReference>
<gene>
    <name evidence="9" type="primary">gb12330</name>
    <name evidence="9" type="ORF">PR202_gb12330</name>
</gene>
<dbReference type="Pfam" id="PF02544">
    <property type="entry name" value="Steroid_dh"/>
    <property type="match status" value="1"/>
</dbReference>
<dbReference type="PROSITE" id="PS50244">
    <property type="entry name" value="S5A_REDUCTASE"/>
    <property type="match status" value="1"/>
</dbReference>
<protein>
    <recommendedName>
        <fullName evidence="8">3-oxo-5-alpha-steroid 4-dehydrogenase C-terminal domain-containing protein</fullName>
    </recommendedName>
</protein>
<sequence length="235" mass="26091">MWASPLFLYPPLQSPFVATLPVVSVVTRASICVSELRGKNMAYSKFAHVVAAGGARESSGVPALSCRAVGLSLSSGAFRSPVQREHAAGLGCDRLNRLPPQQCRDDLRAAPHPWSTGPHDQPALPGRRRLRHRRHGQLLPPPPSLKAEIQYRRRRRQGLQDPLGGLFELVACPHYLFEIVVFLRFAMIAQTVFALAVAISTTVYLAGRSCATRRWYASKFEEFLIRIRALVPYVL</sequence>
<dbReference type="InterPro" id="IPR001104">
    <property type="entry name" value="3-oxo-5_a-steroid_4-DH_C"/>
</dbReference>
<name>A0AAV5EQQ7_ELECO</name>
<accession>A0AAV5EQQ7</accession>
<comment type="subcellular location">
    <subcellularLocation>
        <location evidence="1">Membrane</location>
        <topology evidence="1">Multi-pass membrane protein</topology>
    </subcellularLocation>
</comment>
<reference evidence="9" key="1">
    <citation type="journal article" date="2018" name="DNA Res.">
        <title>Multiple hybrid de novo genome assembly of finger millet, an orphan allotetraploid crop.</title>
        <authorList>
            <person name="Hatakeyama M."/>
            <person name="Aluri S."/>
            <person name="Balachadran M.T."/>
            <person name="Sivarajan S.R."/>
            <person name="Patrignani A."/>
            <person name="Gruter S."/>
            <person name="Poveda L."/>
            <person name="Shimizu-Inatsugi R."/>
            <person name="Baeten J."/>
            <person name="Francoijs K.J."/>
            <person name="Nataraja K.N."/>
            <person name="Reddy Y.A.N."/>
            <person name="Phadnis S."/>
            <person name="Ravikumar R.L."/>
            <person name="Schlapbach R."/>
            <person name="Sreeman S.M."/>
            <person name="Shimizu K.K."/>
        </authorList>
    </citation>
    <scope>NUCLEOTIDE SEQUENCE</scope>
</reference>
<feature type="domain" description="3-oxo-5-alpha-steroid 4-dehydrogenase C-terminal" evidence="8">
    <location>
        <begin position="150"/>
        <end position="235"/>
    </location>
</feature>
<dbReference type="Proteomes" id="UP001054889">
    <property type="component" value="Unassembled WGS sequence"/>
</dbReference>
<keyword evidence="4 7" id="KW-1133">Transmembrane helix</keyword>
<dbReference type="GO" id="GO:0016020">
    <property type="term" value="C:membrane"/>
    <property type="evidence" value="ECO:0007669"/>
    <property type="project" value="UniProtKB-SubCell"/>
</dbReference>
<evidence type="ECO:0000256" key="2">
    <source>
        <dbReference type="ARBA" id="ARBA00007742"/>
    </source>
</evidence>
<organism evidence="9 10">
    <name type="scientific">Eleusine coracana subsp. coracana</name>
    <dbReference type="NCBI Taxonomy" id="191504"/>
    <lineage>
        <taxon>Eukaryota</taxon>
        <taxon>Viridiplantae</taxon>
        <taxon>Streptophyta</taxon>
        <taxon>Embryophyta</taxon>
        <taxon>Tracheophyta</taxon>
        <taxon>Spermatophyta</taxon>
        <taxon>Magnoliopsida</taxon>
        <taxon>Liliopsida</taxon>
        <taxon>Poales</taxon>
        <taxon>Poaceae</taxon>
        <taxon>PACMAD clade</taxon>
        <taxon>Chloridoideae</taxon>
        <taxon>Cynodonteae</taxon>
        <taxon>Eleusininae</taxon>
        <taxon>Eleusine</taxon>
    </lineage>
</organism>
<keyword evidence="10" id="KW-1185">Reference proteome</keyword>
<proteinExistence type="inferred from homology"/>
<comment type="caution">
    <text evidence="9">The sequence shown here is derived from an EMBL/GenBank/DDBJ whole genome shotgun (WGS) entry which is preliminary data.</text>
</comment>
<dbReference type="PANTHER" id="PTHR10556:SF35">
    <property type="entry name" value="3-OXO-5-ALPHA-STEROID 4-DEHYDROGENASE FAMILY PROTEIN"/>
    <property type="match status" value="1"/>
</dbReference>
<keyword evidence="5 7" id="KW-0472">Membrane</keyword>
<evidence type="ECO:0000256" key="7">
    <source>
        <dbReference type="SAM" id="Phobius"/>
    </source>
</evidence>
<evidence type="ECO:0000256" key="5">
    <source>
        <dbReference type="ARBA" id="ARBA00023136"/>
    </source>
</evidence>
<evidence type="ECO:0000313" key="10">
    <source>
        <dbReference type="Proteomes" id="UP001054889"/>
    </source>
</evidence>
<evidence type="ECO:0000256" key="3">
    <source>
        <dbReference type="ARBA" id="ARBA00022692"/>
    </source>
</evidence>
<dbReference type="EMBL" id="BQKI01000077">
    <property type="protein sequence ID" value="GJN24580.1"/>
    <property type="molecule type" value="Genomic_DNA"/>
</dbReference>
<evidence type="ECO:0000313" key="9">
    <source>
        <dbReference type="EMBL" id="GJN24580.1"/>
    </source>
</evidence>
<dbReference type="PANTHER" id="PTHR10556">
    <property type="entry name" value="3-OXO-5-ALPHA-STEROID 4-DEHYDROGENASE"/>
    <property type="match status" value="1"/>
</dbReference>
<evidence type="ECO:0000256" key="4">
    <source>
        <dbReference type="ARBA" id="ARBA00022989"/>
    </source>
</evidence>
<keyword evidence="3 7" id="KW-0812">Transmembrane</keyword>
<dbReference type="AlphaFoldDB" id="A0AAV5EQQ7"/>
<dbReference type="GO" id="GO:0006629">
    <property type="term" value="P:lipid metabolic process"/>
    <property type="evidence" value="ECO:0007669"/>
    <property type="project" value="InterPro"/>
</dbReference>
<evidence type="ECO:0000256" key="1">
    <source>
        <dbReference type="ARBA" id="ARBA00004141"/>
    </source>
</evidence>
<comment type="similarity">
    <text evidence="2">Belongs to the steroid 5-alpha reductase family.</text>
</comment>